<dbReference type="Proteomes" id="UP000478837">
    <property type="component" value="Unassembled WGS sequence"/>
</dbReference>
<protein>
    <submittedName>
        <fullName evidence="1">TIGR03016 family PEP-CTERM system-associated outer membrane protein</fullName>
    </submittedName>
</protein>
<keyword evidence="2" id="KW-1185">Reference proteome</keyword>
<organism evidence="1 2">
    <name type="scientific">Alteromonas hispanica</name>
    <dbReference type="NCBI Taxonomy" id="315421"/>
    <lineage>
        <taxon>Bacteria</taxon>
        <taxon>Pseudomonadati</taxon>
        <taxon>Pseudomonadota</taxon>
        <taxon>Gammaproteobacteria</taxon>
        <taxon>Alteromonadales</taxon>
        <taxon>Alteromonadaceae</taxon>
        <taxon>Alteromonas/Salinimonas group</taxon>
        <taxon>Alteromonas</taxon>
    </lineage>
</organism>
<dbReference type="AlphaFoldDB" id="A0A6L9MTP9"/>
<proteinExistence type="predicted"/>
<comment type="caution">
    <text evidence="1">The sequence shown here is derived from an EMBL/GenBank/DDBJ whole genome shotgun (WGS) entry which is preliminary data.</text>
</comment>
<evidence type="ECO:0000313" key="1">
    <source>
        <dbReference type="EMBL" id="NDW21629.1"/>
    </source>
</evidence>
<dbReference type="SUPFAM" id="SSF56935">
    <property type="entry name" value="Porins"/>
    <property type="match status" value="2"/>
</dbReference>
<dbReference type="RefSeq" id="WP_163111589.1">
    <property type="nucleotide sequence ID" value="NZ_JAAAWP010000004.1"/>
</dbReference>
<reference evidence="1 2" key="1">
    <citation type="submission" date="2020-01" db="EMBL/GenBank/DDBJ databases">
        <title>Genomes of bacteria type strains.</title>
        <authorList>
            <person name="Chen J."/>
            <person name="Zhu S."/>
            <person name="Yang J."/>
        </authorList>
    </citation>
    <scope>NUCLEOTIDE SEQUENCE [LARGE SCALE GENOMIC DNA]</scope>
    <source>
        <strain evidence="1 2">LMG 22958</strain>
    </source>
</reference>
<evidence type="ECO:0000313" key="2">
    <source>
        <dbReference type="Proteomes" id="UP000478837"/>
    </source>
</evidence>
<accession>A0A6L9MTP9</accession>
<gene>
    <name evidence="1" type="ORF">GTW09_08880</name>
</gene>
<dbReference type="EMBL" id="JAAAWP010000004">
    <property type="protein sequence ID" value="NDW21629.1"/>
    <property type="molecule type" value="Genomic_DNA"/>
</dbReference>
<name>A0A6L9MTP9_9ALTE</name>
<sequence length="567" mass="63059">MEAATMDITMQNGKSSNYCVGSSKNPILWLITLLFFQDFAYADLDVSAGVTSSNIYQNVKSEDRKSVSLNTFSINPSLNVSYESRTLRGRWQTQLTYLKRDRDDINIEDNFQNYAYSAQWSPLDDLITFEASGALSYQNAQPGNFLVSDFNTNANSLAKTRSNRLASTLNIREADWIQVQGMVSYSDVASERAANGQGNALNNDTYQLSGTARNGDRAKKLIWQITGSYQNTSRAQLQGGEFISRNASGFSDFNIIGNWAIRLSGTHEANQISDRIDSLSATREFNTFGAGITYRQTANRFISLTANRTNTEQTEDDSDNFVGVDLQWAFTPRTSASLTYGRRFFGETGSANIRYNSKYLRSAFIYTENVTNTSRLLANPENIGVFVCPINSTSISNCFQPNNLNYVPASNEQFVQFSNQNVEFSDNIIVRKSSNLQLGYDFSRITVGLSFTYSEDDALDANRLLRTLSSGITLSYQIGSYTNANASISYANVDQQSDGTNNNGESDNWNFELGITRSIGRNLNFSSDISYIKRAGDDVIGGGFNTGLFGANFTDRRISVSLTYTYD</sequence>